<comment type="subcellular location">
    <subcellularLocation>
        <location evidence="1 7">Cell membrane</location>
        <topology evidence="1 7">Multi-pass membrane protein</topology>
    </subcellularLocation>
</comment>
<dbReference type="RefSeq" id="WP_179753321.1">
    <property type="nucleotide sequence ID" value="NZ_JACCBU010000001.1"/>
</dbReference>
<evidence type="ECO:0000256" key="6">
    <source>
        <dbReference type="ARBA" id="ARBA00023136"/>
    </source>
</evidence>
<feature type="transmembrane region" description="Helical" evidence="7">
    <location>
        <begin position="207"/>
        <end position="228"/>
    </location>
</feature>
<proteinExistence type="inferred from homology"/>
<evidence type="ECO:0000259" key="8">
    <source>
        <dbReference type="PROSITE" id="PS50928"/>
    </source>
</evidence>
<dbReference type="SUPFAM" id="SSF161098">
    <property type="entry name" value="MetI-like"/>
    <property type="match status" value="1"/>
</dbReference>
<organism evidence="9 10">
    <name type="scientific">Microlunatus parietis</name>
    <dbReference type="NCBI Taxonomy" id="682979"/>
    <lineage>
        <taxon>Bacteria</taxon>
        <taxon>Bacillati</taxon>
        <taxon>Actinomycetota</taxon>
        <taxon>Actinomycetes</taxon>
        <taxon>Propionibacteriales</taxon>
        <taxon>Propionibacteriaceae</taxon>
        <taxon>Microlunatus</taxon>
    </lineage>
</organism>
<keyword evidence="6 7" id="KW-0472">Membrane</keyword>
<evidence type="ECO:0000256" key="4">
    <source>
        <dbReference type="ARBA" id="ARBA00022692"/>
    </source>
</evidence>
<dbReference type="InterPro" id="IPR035906">
    <property type="entry name" value="MetI-like_sf"/>
</dbReference>
<evidence type="ECO:0000313" key="10">
    <source>
        <dbReference type="Proteomes" id="UP000569914"/>
    </source>
</evidence>
<feature type="transmembrane region" description="Helical" evidence="7">
    <location>
        <begin position="33"/>
        <end position="53"/>
    </location>
</feature>
<dbReference type="Gene3D" id="1.10.3720.10">
    <property type="entry name" value="MetI-like"/>
    <property type="match status" value="1"/>
</dbReference>
<dbReference type="PROSITE" id="PS50928">
    <property type="entry name" value="ABC_TM1"/>
    <property type="match status" value="1"/>
</dbReference>
<keyword evidence="2 7" id="KW-0813">Transport</keyword>
<evidence type="ECO:0000256" key="1">
    <source>
        <dbReference type="ARBA" id="ARBA00004651"/>
    </source>
</evidence>
<dbReference type="GO" id="GO:0005886">
    <property type="term" value="C:plasma membrane"/>
    <property type="evidence" value="ECO:0007669"/>
    <property type="project" value="UniProtKB-SubCell"/>
</dbReference>
<reference evidence="9 10" key="1">
    <citation type="submission" date="2020-07" db="EMBL/GenBank/DDBJ databases">
        <title>Sequencing the genomes of 1000 actinobacteria strains.</title>
        <authorList>
            <person name="Klenk H.-P."/>
        </authorList>
    </citation>
    <scope>NUCLEOTIDE SEQUENCE [LARGE SCALE GENOMIC DNA]</scope>
    <source>
        <strain evidence="9 10">DSM 22083</strain>
    </source>
</reference>
<feature type="transmembrane region" description="Helical" evidence="7">
    <location>
        <begin position="263"/>
        <end position="284"/>
    </location>
</feature>
<feature type="transmembrane region" description="Helical" evidence="7">
    <location>
        <begin position="156"/>
        <end position="176"/>
    </location>
</feature>
<accession>A0A7Y9I8W3</accession>
<comment type="similarity">
    <text evidence="7">Belongs to the binding-protein-dependent transport system permease family.</text>
</comment>
<sequence>MSATITRGSAVAERRKQQFKDNWTEFTRTRSGLVGAVLLLIVILLSVITPILVPAETLDVTKITAEQNEPPTAAHPLGTDPAGRDVLGMLLWGSRISLLVGFAATAVSMIIGTVVGMAAGHFTGMAQAVIMRVIDFFLVIPGLVLAIVLSSVLSRGVWTIIIAIGVTSWAGTARVVRSQTLTIEARPYIERARALGAGDGHILGRHVLPAVLPIVLANTTLTVGSAVISESTLSFLGLGDPGTVSWGSMLKTALDTGAATAGYWWYVIPPGLAIVAVVLCFTLVGRALEAVFNPTLRAR</sequence>
<evidence type="ECO:0000256" key="7">
    <source>
        <dbReference type="RuleBase" id="RU363032"/>
    </source>
</evidence>
<gene>
    <name evidence="9" type="ORF">BKA15_003818</name>
</gene>
<dbReference type="InterPro" id="IPR050366">
    <property type="entry name" value="BP-dependent_transpt_permease"/>
</dbReference>
<evidence type="ECO:0000256" key="2">
    <source>
        <dbReference type="ARBA" id="ARBA00022448"/>
    </source>
</evidence>
<protein>
    <submittedName>
        <fullName evidence="9">Peptide/nickel transport system permease protein</fullName>
    </submittedName>
</protein>
<dbReference type="PANTHER" id="PTHR43386">
    <property type="entry name" value="OLIGOPEPTIDE TRANSPORT SYSTEM PERMEASE PROTEIN APPC"/>
    <property type="match status" value="1"/>
</dbReference>
<feature type="transmembrane region" description="Helical" evidence="7">
    <location>
        <begin position="96"/>
        <end position="117"/>
    </location>
</feature>
<dbReference type="PANTHER" id="PTHR43386:SF1">
    <property type="entry name" value="D,D-DIPEPTIDE TRANSPORT SYSTEM PERMEASE PROTEIN DDPC-RELATED"/>
    <property type="match status" value="1"/>
</dbReference>
<evidence type="ECO:0000256" key="3">
    <source>
        <dbReference type="ARBA" id="ARBA00022475"/>
    </source>
</evidence>
<dbReference type="InterPro" id="IPR000515">
    <property type="entry name" value="MetI-like"/>
</dbReference>
<dbReference type="Pfam" id="PF00528">
    <property type="entry name" value="BPD_transp_1"/>
    <property type="match status" value="1"/>
</dbReference>
<evidence type="ECO:0000313" key="9">
    <source>
        <dbReference type="EMBL" id="NYE72489.1"/>
    </source>
</evidence>
<feature type="transmembrane region" description="Helical" evidence="7">
    <location>
        <begin position="129"/>
        <end position="150"/>
    </location>
</feature>
<keyword evidence="10" id="KW-1185">Reference proteome</keyword>
<keyword evidence="3" id="KW-1003">Cell membrane</keyword>
<dbReference type="CDD" id="cd06261">
    <property type="entry name" value="TM_PBP2"/>
    <property type="match status" value="1"/>
</dbReference>
<dbReference type="EMBL" id="JACCBU010000001">
    <property type="protein sequence ID" value="NYE72489.1"/>
    <property type="molecule type" value="Genomic_DNA"/>
</dbReference>
<name>A0A7Y9I8W3_9ACTN</name>
<dbReference type="GO" id="GO:0055085">
    <property type="term" value="P:transmembrane transport"/>
    <property type="evidence" value="ECO:0007669"/>
    <property type="project" value="InterPro"/>
</dbReference>
<evidence type="ECO:0000256" key="5">
    <source>
        <dbReference type="ARBA" id="ARBA00022989"/>
    </source>
</evidence>
<dbReference type="Proteomes" id="UP000569914">
    <property type="component" value="Unassembled WGS sequence"/>
</dbReference>
<feature type="domain" description="ABC transmembrane type-1" evidence="8">
    <location>
        <begin position="94"/>
        <end position="285"/>
    </location>
</feature>
<dbReference type="InterPro" id="IPR025966">
    <property type="entry name" value="OppC_N"/>
</dbReference>
<dbReference type="Pfam" id="PF12911">
    <property type="entry name" value="OppC_N"/>
    <property type="match status" value="1"/>
</dbReference>
<keyword evidence="5 7" id="KW-1133">Transmembrane helix</keyword>
<keyword evidence="4 7" id="KW-0812">Transmembrane</keyword>
<comment type="caution">
    <text evidence="9">The sequence shown here is derived from an EMBL/GenBank/DDBJ whole genome shotgun (WGS) entry which is preliminary data.</text>
</comment>
<dbReference type="AlphaFoldDB" id="A0A7Y9I8W3"/>